<evidence type="ECO:0000256" key="6">
    <source>
        <dbReference type="ARBA" id="ARBA00022801"/>
    </source>
</evidence>
<keyword evidence="4" id="KW-0479">Metal-binding</keyword>
<gene>
    <name evidence="10" type="ORF">JK636_05720</name>
</gene>
<dbReference type="PROSITE" id="PS51346">
    <property type="entry name" value="PROKAR_ZN_DEPEND_PLPC_2"/>
    <property type="match status" value="1"/>
</dbReference>
<dbReference type="InterPro" id="IPR029002">
    <property type="entry name" value="PLPC/GPLD1"/>
</dbReference>
<evidence type="ECO:0000259" key="9">
    <source>
        <dbReference type="PROSITE" id="PS51346"/>
    </source>
</evidence>
<dbReference type="Gene3D" id="1.10.575.10">
    <property type="entry name" value="P1 Nuclease"/>
    <property type="match status" value="1"/>
</dbReference>
<keyword evidence="3" id="KW-0964">Secreted</keyword>
<keyword evidence="6" id="KW-0378">Hydrolase</keyword>
<evidence type="ECO:0000256" key="2">
    <source>
        <dbReference type="ARBA" id="ARBA00018391"/>
    </source>
</evidence>
<evidence type="ECO:0000256" key="5">
    <source>
        <dbReference type="ARBA" id="ARBA00022729"/>
    </source>
</evidence>
<accession>A0ABS1T7C7</accession>
<comment type="caution">
    <text evidence="10">The sequence shown here is derived from an EMBL/GenBank/DDBJ whole genome shotgun (WGS) entry which is preliminary data.</text>
</comment>
<dbReference type="RefSeq" id="WP_202748751.1">
    <property type="nucleotide sequence ID" value="NZ_JAESWC010000002.1"/>
</dbReference>
<reference evidence="10 11" key="1">
    <citation type="submission" date="2021-01" db="EMBL/GenBank/DDBJ databases">
        <title>Genome public.</title>
        <authorList>
            <person name="Liu C."/>
            <person name="Sun Q."/>
        </authorList>
    </citation>
    <scope>NUCLEOTIDE SEQUENCE [LARGE SCALE GENOMIC DNA]</scope>
    <source>
        <strain evidence="10 11">YIM B02515</strain>
    </source>
</reference>
<evidence type="ECO:0000256" key="1">
    <source>
        <dbReference type="ARBA" id="ARBA00012018"/>
    </source>
</evidence>
<dbReference type="Pfam" id="PF00882">
    <property type="entry name" value="Zn_dep_PLPC"/>
    <property type="match status" value="1"/>
</dbReference>
<evidence type="ECO:0000313" key="11">
    <source>
        <dbReference type="Proteomes" id="UP000632377"/>
    </source>
</evidence>
<dbReference type="Proteomes" id="UP000632377">
    <property type="component" value="Unassembled WGS sequence"/>
</dbReference>
<dbReference type="SUPFAM" id="SSF48537">
    <property type="entry name" value="Phospholipase C/P1 nuclease"/>
    <property type="match status" value="1"/>
</dbReference>
<evidence type="ECO:0000256" key="8">
    <source>
        <dbReference type="ARBA" id="ARBA00031285"/>
    </source>
</evidence>
<sequence length="237" mass="27798">MKERFETTYGMAVRGVMHAVNPIKKKILKTNCTIHKFINMQAIEILRNEGYLKEHEFFKKHIKPLNEGVTWADQDFKSSNHFYHFSSGKGLYGFSDAMTECKKYYNKAIAYMKIKEADKAMFFLGSACHLVQDMTVPHHVNNRLLDSHRGFEMWIIKRFMSDYTFLIDKGILRYKTLEDYIKNNALVANNVYLKYLKVQDKEERYGKMAATIIKEAQNSTAGFLLDFYDEIHGKINK</sequence>
<evidence type="ECO:0000256" key="4">
    <source>
        <dbReference type="ARBA" id="ARBA00022723"/>
    </source>
</evidence>
<organism evidence="10 11">
    <name type="scientific">Clostridium rhizosphaerae</name>
    <dbReference type="NCBI Taxonomy" id="2803861"/>
    <lineage>
        <taxon>Bacteria</taxon>
        <taxon>Bacillati</taxon>
        <taxon>Bacillota</taxon>
        <taxon>Clostridia</taxon>
        <taxon>Eubacteriales</taxon>
        <taxon>Clostridiaceae</taxon>
        <taxon>Clostridium</taxon>
    </lineage>
</organism>
<feature type="domain" description="Zn-dependent PLC" evidence="9">
    <location>
        <begin position="22"/>
        <end position="237"/>
    </location>
</feature>
<name>A0ABS1T7C7_9CLOT</name>
<dbReference type="InterPro" id="IPR008947">
    <property type="entry name" value="PLipase_C/P1_nuclease_dom_sf"/>
</dbReference>
<dbReference type="CDD" id="cd11009">
    <property type="entry name" value="Zn_dep_PLPC"/>
    <property type="match status" value="1"/>
</dbReference>
<protein>
    <recommendedName>
        <fullName evidence="2">Phospholipase C</fullName>
        <ecNumber evidence="1">3.1.4.3</ecNumber>
    </recommendedName>
    <alternativeName>
        <fullName evidence="8">Phosphatidylcholine cholinephosphohydrolase</fullName>
    </alternativeName>
</protein>
<dbReference type="InterPro" id="IPR001531">
    <property type="entry name" value="Zn_PLipaseC"/>
</dbReference>
<evidence type="ECO:0000256" key="3">
    <source>
        <dbReference type="ARBA" id="ARBA00022525"/>
    </source>
</evidence>
<proteinExistence type="predicted"/>
<evidence type="ECO:0000313" key="10">
    <source>
        <dbReference type="EMBL" id="MBL4935252.1"/>
    </source>
</evidence>
<keyword evidence="11" id="KW-1185">Reference proteome</keyword>
<dbReference type="EMBL" id="JAESWC010000002">
    <property type="protein sequence ID" value="MBL4935252.1"/>
    <property type="molecule type" value="Genomic_DNA"/>
</dbReference>
<dbReference type="SMART" id="SM00770">
    <property type="entry name" value="Zn_dep_PLPC"/>
    <property type="match status" value="1"/>
</dbReference>
<evidence type="ECO:0000256" key="7">
    <source>
        <dbReference type="ARBA" id="ARBA00022833"/>
    </source>
</evidence>
<keyword evidence="5" id="KW-0732">Signal</keyword>
<dbReference type="EC" id="3.1.4.3" evidence="1"/>
<keyword evidence="7" id="KW-0862">Zinc</keyword>